<accession>E9S843</accession>
<comment type="caution">
    <text evidence="1">The sequence shown here is derived from an EMBL/GenBank/DDBJ whole genome shotgun (WGS) entry which is preliminary data.</text>
</comment>
<proteinExistence type="predicted"/>
<keyword evidence="2" id="KW-1185">Reference proteome</keyword>
<reference evidence="1 2" key="1">
    <citation type="submission" date="2011-02" db="EMBL/GenBank/DDBJ databases">
        <authorList>
            <person name="Nelson K.E."/>
            <person name="Sutton G."/>
            <person name="Torralba M."/>
            <person name="Durkin S."/>
            <person name="Harkins D."/>
            <person name="Montgomery R."/>
            <person name="Ziemer C."/>
            <person name="Klaassens E."/>
            <person name="Ocuiv P."/>
            <person name="Morrison M."/>
        </authorList>
    </citation>
    <scope>NUCLEOTIDE SEQUENCE [LARGE SCALE GENOMIC DNA]</scope>
    <source>
        <strain evidence="1 2">8</strain>
    </source>
</reference>
<gene>
    <name evidence="1" type="ORF">CUS_7419</name>
</gene>
<dbReference type="RefSeq" id="WP_002846970.1">
    <property type="nucleotide sequence ID" value="NZ_JAJFOM010000001.1"/>
</dbReference>
<name>E9S843_RUMAL</name>
<dbReference type="AlphaFoldDB" id="E9S843"/>
<dbReference type="STRING" id="246199.CUS_7419"/>
<dbReference type="Proteomes" id="UP000004259">
    <property type="component" value="Unassembled WGS sequence"/>
</dbReference>
<evidence type="ECO:0000313" key="1">
    <source>
        <dbReference type="EMBL" id="EGC04529.1"/>
    </source>
</evidence>
<organism evidence="1 2">
    <name type="scientific">Ruminococcus albus 8</name>
    <dbReference type="NCBI Taxonomy" id="246199"/>
    <lineage>
        <taxon>Bacteria</taxon>
        <taxon>Bacillati</taxon>
        <taxon>Bacillota</taxon>
        <taxon>Clostridia</taxon>
        <taxon>Eubacteriales</taxon>
        <taxon>Oscillospiraceae</taxon>
        <taxon>Ruminococcus</taxon>
    </lineage>
</organism>
<dbReference type="EMBL" id="ADKM02000018">
    <property type="protein sequence ID" value="EGC04529.1"/>
    <property type="molecule type" value="Genomic_DNA"/>
</dbReference>
<protein>
    <submittedName>
        <fullName evidence="1">Uncharacterized protein</fullName>
    </submittedName>
</protein>
<evidence type="ECO:0000313" key="2">
    <source>
        <dbReference type="Proteomes" id="UP000004259"/>
    </source>
</evidence>
<sequence>MGVPNIEAVNCTFCGADAVLDLHRPSCAARVAGYVFGELCRRDDVGEVRLENGDDILRAVGYKGFEHPRVSEEK</sequence>